<reference evidence="5" key="1">
    <citation type="journal article" date="2020" name="Genome Biol.">
        <title>Gamete binning: chromosome-level and haplotype-resolved genome assembly enabled by high-throughput single-cell sequencing of gamete genomes.</title>
        <authorList>
            <person name="Campoy J.A."/>
            <person name="Sun H."/>
            <person name="Goel M."/>
            <person name="Jiao W.-B."/>
            <person name="Folz-Donahue K."/>
            <person name="Wang N."/>
            <person name="Rubio M."/>
            <person name="Liu C."/>
            <person name="Kukat C."/>
            <person name="Ruiz D."/>
            <person name="Huettel B."/>
            <person name="Schneeberger K."/>
        </authorList>
    </citation>
    <scope>NUCLEOTIDE SEQUENCE [LARGE SCALE GENOMIC DNA]</scope>
    <source>
        <strain evidence="5">cv. Rojo Pasion</strain>
    </source>
</reference>
<evidence type="ECO:0000256" key="1">
    <source>
        <dbReference type="SAM" id="MobiDB-lite"/>
    </source>
</evidence>
<name>A0A6J5V514_PRUAR</name>
<feature type="compositionally biased region" description="Basic and acidic residues" evidence="1">
    <location>
        <begin position="64"/>
        <end position="74"/>
    </location>
</feature>
<proteinExistence type="predicted"/>
<organism evidence="2 4">
    <name type="scientific">Prunus armeniaca</name>
    <name type="common">Apricot</name>
    <name type="synonym">Armeniaca vulgaris</name>
    <dbReference type="NCBI Taxonomy" id="36596"/>
    <lineage>
        <taxon>Eukaryota</taxon>
        <taxon>Viridiplantae</taxon>
        <taxon>Streptophyta</taxon>
        <taxon>Embryophyta</taxon>
        <taxon>Tracheophyta</taxon>
        <taxon>Spermatophyta</taxon>
        <taxon>Magnoliopsida</taxon>
        <taxon>eudicotyledons</taxon>
        <taxon>Gunneridae</taxon>
        <taxon>Pentapetalae</taxon>
        <taxon>rosids</taxon>
        <taxon>fabids</taxon>
        <taxon>Rosales</taxon>
        <taxon>Rosaceae</taxon>
        <taxon>Amygdaloideae</taxon>
        <taxon>Amygdaleae</taxon>
        <taxon>Prunus</taxon>
    </lineage>
</organism>
<dbReference type="Proteomes" id="UP000507222">
    <property type="component" value="Unassembled WGS sequence"/>
</dbReference>
<evidence type="ECO:0000313" key="5">
    <source>
        <dbReference type="Proteomes" id="UP000507245"/>
    </source>
</evidence>
<keyword evidence="5" id="KW-1185">Reference proteome</keyword>
<evidence type="ECO:0000313" key="3">
    <source>
        <dbReference type="EMBL" id="CAB4313323.1"/>
    </source>
</evidence>
<dbReference type="Proteomes" id="UP000507245">
    <property type="component" value="Unassembled WGS sequence"/>
</dbReference>
<dbReference type="AlphaFoldDB" id="A0A6J5V514"/>
<dbReference type="EMBL" id="CAEKDK010000006">
    <property type="protein sequence ID" value="CAB4282897.1"/>
    <property type="molecule type" value="Genomic_DNA"/>
</dbReference>
<dbReference type="EMBL" id="CAEKKB010000006">
    <property type="protein sequence ID" value="CAB4313323.1"/>
    <property type="molecule type" value="Genomic_DNA"/>
</dbReference>
<protein>
    <submittedName>
        <fullName evidence="2">Uncharacterized protein</fullName>
    </submittedName>
</protein>
<sequence length="74" mass="8964">MKKTEGYLGREGESMHRLQFLRTWTSKNRLESQQQRLKLHLKHRQGKAGTDWDCQPTRPPYHTKYSETKHRDQI</sequence>
<evidence type="ECO:0000313" key="4">
    <source>
        <dbReference type="Proteomes" id="UP000507222"/>
    </source>
</evidence>
<accession>A0A6J5V514</accession>
<feature type="region of interest" description="Disordered" evidence="1">
    <location>
        <begin position="40"/>
        <end position="74"/>
    </location>
</feature>
<evidence type="ECO:0000313" key="2">
    <source>
        <dbReference type="EMBL" id="CAB4282897.1"/>
    </source>
</evidence>
<reference evidence="2 4" key="2">
    <citation type="submission" date="2020-05" db="EMBL/GenBank/DDBJ databases">
        <authorList>
            <person name="Campoy J."/>
            <person name="Schneeberger K."/>
            <person name="Spophaly S."/>
        </authorList>
    </citation>
    <scope>NUCLEOTIDE SEQUENCE [LARGE SCALE GENOMIC DNA]</scope>
    <source>
        <strain evidence="2">PruArmRojPasFocal</strain>
    </source>
</reference>
<gene>
    <name evidence="2" type="ORF">CURHAP_LOCUS36578</name>
    <name evidence="3" type="ORF">ORAREDHAP_LOCUS36197</name>
</gene>